<protein>
    <submittedName>
        <fullName evidence="1">Uncharacterized protein</fullName>
    </submittedName>
</protein>
<evidence type="ECO:0000313" key="2">
    <source>
        <dbReference type="Proteomes" id="UP000729290"/>
    </source>
</evidence>
<dbReference type="EMBL" id="JACSNV010000006">
    <property type="protein sequence ID" value="MBM6877697.1"/>
    <property type="molecule type" value="Genomic_DNA"/>
</dbReference>
<dbReference type="Proteomes" id="UP000729290">
    <property type="component" value="Unassembled WGS sequence"/>
</dbReference>
<keyword evidence="2" id="KW-1185">Reference proteome</keyword>
<reference evidence="1 2" key="1">
    <citation type="journal article" date="2021" name="Sci. Rep.">
        <title>The distribution of antibiotic resistance genes in chicken gut microbiota commensals.</title>
        <authorList>
            <person name="Juricova H."/>
            <person name="Matiasovicova J."/>
            <person name="Kubasova T."/>
            <person name="Cejkova D."/>
            <person name="Rychlik I."/>
        </authorList>
    </citation>
    <scope>NUCLEOTIDE SEQUENCE [LARGE SCALE GENOMIC DNA]</scope>
    <source>
        <strain evidence="1 2">An431b</strain>
    </source>
</reference>
<dbReference type="RefSeq" id="WP_205132661.1">
    <property type="nucleotide sequence ID" value="NZ_JACSNT010000002.1"/>
</dbReference>
<gene>
    <name evidence="1" type="ORF">H9X83_05925</name>
</gene>
<accession>A0ABS2G9Z0</accession>
<comment type="caution">
    <text evidence="1">The sequence shown here is derived from an EMBL/GenBank/DDBJ whole genome shotgun (WGS) entry which is preliminary data.</text>
</comment>
<name>A0ABS2G9Z0_9FIRM</name>
<evidence type="ECO:0000313" key="1">
    <source>
        <dbReference type="EMBL" id="MBM6877697.1"/>
    </source>
</evidence>
<proteinExistence type="predicted"/>
<sequence>MKDDKKIRKQRFFKIEKTDGSLGRLYKKTKKAGIFCIDKDSGFFIVIETLF</sequence>
<organism evidence="1 2">
    <name type="scientific">Anaerotignum lactatifermentans</name>
    <dbReference type="NCBI Taxonomy" id="160404"/>
    <lineage>
        <taxon>Bacteria</taxon>
        <taxon>Bacillati</taxon>
        <taxon>Bacillota</taxon>
        <taxon>Clostridia</taxon>
        <taxon>Lachnospirales</taxon>
        <taxon>Anaerotignaceae</taxon>
        <taxon>Anaerotignum</taxon>
    </lineage>
</organism>